<accession>A0A4Y1SMT1</accession>
<reference evidence="13" key="1">
    <citation type="journal article" date="2019" name="Appl. Environ. Microbiol.">
        <title>Acquisition of mcr-1 and Cocarriage of Virulence Genes in Avian Pathogenic Escherichia coli Isolates from Municipal Wastewater Influents in Japan.</title>
        <authorList>
            <person name="Hayashi W."/>
            <person name="Tanaka H."/>
            <person name="Taniguchi Y."/>
            <person name="Iimura M."/>
            <person name="Soga E."/>
            <person name="Kubo R."/>
            <person name="Matsuo N."/>
            <person name="Kawamura K."/>
            <person name="Arakawa Y."/>
            <person name="Nagano Y."/>
            <person name="Nagano N."/>
        </authorList>
    </citation>
    <scope>NUCLEOTIDE SEQUENCE</scope>
    <source>
        <strain evidence="13">C1</strain>
        <plasmid evidence="13">pColV-C1</plasmid>
    </source>
</reference>
<keyword evidence="9" id="KW-0472">Membrane</keyword>
<dbReference type="Proteomes" id="UP000509260">
    <property type="component" value="Plasmid pMTY18780-2"/>
</dbReference>
<feature type="signal peptide" evidence="12">
    <location>
        <begin position="1"/>
        <end position="22"/>
    </location>
</feature>
<dbReference type="NCBIfam" id="NF008224">
    <property type="entry name" value="PRK10993.1-4"/>
    <property type="match status" value="1"/>
</dbReference>
<evidence type="ECO:0000256" key="4">
    <source>
        <dbReference type="ARBA" id="ARBA00022670"/>
    </source>
</evidence>
<dbReference type="InterPro" id="IPR020080">
    <property type="entry name" value="OM_adhesin/peptidase_omptin"/>
</dbReference>
<protein>
    <submittedName>
        <fullName evidence="13">Outer membrane protease</fullName>
    </submittedName>
</protein>
<dbReference type="AlphaFoldDB" id="A0A4Y1SMT1"/>
<comment type="similarity">
    <text evidence="2">Belongs to the peptidase A26 family.</text>
</comment>
<sequence length="319" mass="35852">MSMYLKILATALSAPVAFAALASDTGLSFTPEKISTEIDFGTLSGKAKERVYLPEEKGRKASQLDWKYSNAPIVKGAFNWDLLPRVSVGASGWTTLAGRGGNMVDRDWLDTSNPGTWTDESKHPNTRLNFANEFDLNIKGWLLNQPDYQLGLMAGYQENRYSFTAKGGSYIYSSEGGFRDETGSFPDGERAIGYKQHFKMPYIGLTGNYRYDSFEFGGSFKYSGWVKASDNDEHYNPEKRITYRSDVNNQNYYSVSLHAGYYITPAAKVYVEGTWNRITNKKGDTSLYSRNLNISDHTKNGAGIESYNFMTTAGLKYYF</sequence>
<comment type="subcellular location">
    <subcellularLocation>
        <location evidence="1">Cell outer membrane</location>
        <topology evidence="1">Multi-pass membrane protein</topology>
    </subcellularLocation>
</comment>
<organism evidence="13">
    <name type="scientific">Escherichia coli</name>
    <dbReference type="NCBI Taxonomy" id="562"/>
    <lineage>
        <taxon>Bacteria</taxon>
        <taxon>Pseudomonadati</taxon>
        <taxon>Pseudomonadota</taxon>
        <taxon>Gammaproteobacteria</taxon>
        <taxon>Enterobacterales</taxon>
        <taxon>Enterobacteriaceae</taxon>
        <taxon>Escherichia</taxon>
    </lineage>
</organism>
<dbReference type="SUPFAM" id="SSF69917">
    <property type="entry name" value="OMPT-like"/>
    <property type="match status" value="1"/>
</dbReference>
<keyword evidence="3" id="KW-1134">Transmembrane beta strand</keyword>
<dbReference type="Gene3D" id="2.40.128.90">
    <property type="entry name" value="OMPT-like"/>
    <property type="match status" value="1"/>
</dbReference>
<dbReference type="InterPro" id="IPR020079">
    <property type="entry name" value="Peptidase_A26_CS"/>
</dbReference>
<evidence type="ECO:0000256" key="11">
    <source>
        <dbReference type="PIRSR" id="PIRSR001522-1"/>
    </source>
</evidence>
<feature type="chain" id="PRO_5044405469" evidence="12">
    <location>
        <begin position="23"/>
        <end position="319"/>
    </location>
</feature>
<evidence type="ECO:0000256" key="7">
    <source>
        <dbReference type="ARBA" id="ARBA00022750"/>
    </source>
</evidence>
<geneLocation type="plasmid" evidence="15">
    <name>pmty18780-2 dna</name>
</geneLocation>
<evidence type="ECO:0000256" key="9">
    <source>
        <dbReference type="ARBA" id="ARBA00023136"/>
    </source>
</evidence>
<keyword evidence="13" id="KW-0614">Plasmid</keyword>
<dbReference type="NCBIfam" id="NF008222">
    <property type="entry name" value="PRK10993.1-1"/>
    <property type="match status" value="1"/>
</dbReference>
<evidence type="ECO:0000313" key="13">
    <source>
        <dbReference type="EMBL" id="BBK26634.1"/>
    </source>
</evidence>
<evidence type="ECO:0000256" key="3">
    <source>
        <dbReference type="ARBA" id="ARBA00022452"/>
    </source>
</evidence>
<evidence type="ECO:0000256" key="2">
    <source>
        <dbReference type="ARBA" id="ARBA00006923"/>
    </source>
</evidence>
<dbReference type="InterPro" id="IPR000036">
    <property type="entry name" value="Peptidase_A26_omptin"/>
</dbReference>
<reference evidence="14 15" key="2">
    <citation type="submission" date="2020-06" db="EMBL/GenBank/DDBJ databases">
        <title>Whole-genome sequencing of blaNDM-5 positive Escherichia coli isolated from a Japanese patient with no history of travel abroad.</title>
        <authorList>
            <person name="Ito Y."/>
            <person name="Aoki K."/>
            <person name="Nakayama N."/>
            <person name="Ohtsuka M."/>
            <person name="Ota M."/>
            <person name="Kaneko N."/>
            <person name="Yoshida M."/>
            <person name="Ishii Y."/>
            <person name="Tateda K."/>
            <person name="Matsuse H."/>
        </authorList>
    </citation>
    <scope>NUCLEOTIDE SEQUENCE [LARGE SCALE GENOMIC DNA]</scope>
    <source>
        <strain evidence="14 15">TUM18780</strain>
        <plasmid evidence="14">pMTY18780-2</plasmid>
        <plasmid evidence="15">pmty18780-2 dna</plasmid>
    </source>
</reference>
<geneLocation type="plasmid" evidence="13">
    <name>pColV-C1</name>
</geneLocation>
<evidence type="ECO:0000313" key="14">
    <source>
        <dbReference type="EMBL" id="BCG39585.1"/>
    </source>
</evidence>
<gene>
    <name evidence="13" type="primary">ompT</name>
    <name evidence="14" type="synonym">ompT1</name>
    <name evidence="14" type="ORF">TUM18780_47470</name>
</gene>
<keyword evidence="6 12" id="KW-0732">Signal</keyword>
<evidence type="ECO:0000256" key="5">
    <source>
        <dbReference type="ARBA" id="ARBA00022692"/>
    </source>
</evidence>
<evidence type="ECO:0000256" key="12">
    <source>
        <dbReference type="SAM" id="SignalP"/>
    </source>
</evidence>
<evidence type="ECO:0000256" key="6">
    <source>
        <dbReference type="ARBA" id="ARBA00022729"/>
    </source>
</evidence>
<evidence type="ECO:0000256" key="10">
    <source>
        <dbReference type="ARBA" id="ARBA00023237"/>
    </source>
</evidence>
<proteinExistence type="inferred from homology"/>
<geneLocation type="plasmid" evidence="14">
    <name>pMTY18780-2</name>
</geneLocation>
<evidence type="ECO:0000256" key="1">
    <source>
        <dbReference type="ARBA" id="ARBA00004571"/>
    </source>
</evidence>
<name>A0A4Y1SMT1_ECOLX</name>
<feature type="active site" evidence="11">
    <location>
        <position position="232"/>
    </location>
</feature>
<dbReference type="EMBL" id="LC484363">
    <property type="protein sequence ID" value="BBK26634.1"/>
    <property type="molecule type" value="Genomic_DNA"/>
</dbReference>
<dbReference type="GO" id="GO:0004190">
    <property type="term" value="F:aspartic-type endopeptidase activity"/>
    <property type="evidence" value="ECO:0007669"/>
    <property type="project" value="UniProtKB-KW"/>
</dbReference>
<dbReference type="Pfam" id="PF01278">
    <property type="entry name" value="Omptin"/>
    <property type="match status" value="1"/>
</dbReference>
<dbReference type="PRINTS" id="PR00482">
    <property type="entry name" value="OMPTIN"/>
</dbReference>
<dbReference type="InterPro" id="IPR053724">
    <property type="entry name" value="OMP_A26_sf"/>
</dbReference>
<dbReference type="GO" id="GO:0006508">
    <property type="term" value="P:proteolysis"/>
    <property type="evidence" value="ECO:0007669"/>
    <property type="project" value="UniProtKB-KW"/>
</dbReference>
<feature type="active site" evidence="11">
    <location>
        <position position="105"/>
    </location>
</feature>
<keyword evidence="8" id="KW-0378">Hydrolase</keyword>
<keyword evidence="7" id="KW-0064">Aspartyl protease</keyword>
<dbReference type="EMBL" id="AP023199">
    <property type="protein sequence ID" value="BCG39585.1"/>
    <property type="molecule type" value="Genomic_DNA"/>
</dbReference>
<evidence type="ECO:0000256" key="8">
    <source>
        <dbReference type="ARBA" id="ARBA00022801"/>
    </source>
</evidence>
<dbReference type="PIRSF" id="PIRSF001522">
    <property type="entry name" value="Peptidase_A26"/>
    <property type="match status" value="1"/>
</dbReference>
<dbReference type="PROSITE" id="PS00834">
    <property type="entry name" value="OMPTIN_1"/>
    <property type="match status" value="1"/>
</dbReference>
<keyword evidence="10" id="KW-0998">Cell outer membrane</keyword>
<keyword evidence="5" id="KW-0812">Transmembrane</keyword>
<feature type="active site" evidence="11">
    <location>
        <position position="234"/>
    </location>
</feature>
<keyword evidence="4 13" id="KW-0645">Protease</keyword>
<dbReference type="GO" id="GO:0009279">
    <property type="term" value="C:cell outer membrane"/>
    <property type="evidence" value="ECO:0007669"/>
    <property type="project" value="UniProtKB-SubCell"/>
</dbReference>
<evidence type="ECO:0000313" key="15">
    <source>
        <dbReference type="Proteomes" id="UP000509260"/>
    </source>
</evidence>
<feature type="active site" evidence="11">
    <location>
        <position position="107"/>
    </location>
</feature>